<organism evidence="1 2">
    <name type="scientific">Pseudomonas fluorescens NCIMB 11764</name>
    <dbReference type="NCBI Taxonomy" id="1221522"/>
    <lineage>
        <taxon>Bacteria</taxon>
        <taxon>Pseudomonadati</taxon>
        <taxon>Pseudomonadota</taxon>
        <taxon>Gammaproteobacteria</taxon>
        <taxon>Pseudomonadales</taxon>
        <taxon>Pseudomonadaceae</taxon>
        <taxon>Pseudomonas</taxon>
    </lineage>
</organism>
<dbReference type="OrthoDB" id="1489890at2"/>
<proteinExistence type="predicted"/>
<evidence type="ECO:0000313" key="1">
    <source>
        <dbReference type="EMBL" id="AKV07197.1"/>
    </source>
</evidence>
<protein>
    <submittedName>
        <fullName evidence="1">Uncharacterized protein</fullName>
    </submittedName>
</protein>
<dbReference type="Proteomes" id="UP000017175">
    <property type="component" value="Chromosome"/>
</dbReference>
<reference evidence="1 2" key="1">
    <citation type="journal article" date="2012" name="J. Bacteriol.">
        <title>Draft genome sequence of the cyanide-utilizing bacterium Pseudomonas fluorescens strain NCIMB 11764.</title>
        <authorList>
            <person name="Vilo C.A."/>
            <person name="Benedik M.J."/>
            <person name="Kunz D.A."/>
            <person name="Dong Q."/>
        </authorList>
    </citation>
    <scope>NUCLEOTIDE SEQUENCE [LARGE SCALE GENOMIC DNA]</scope>
    <source>
        <strain evidence="1 2">NCIMB 11764</strain>
    </source>
</reference>
<dbReference type="RefSeq" id="WP_017336937.1">
    <property type="nucleotide sequence ID" value="NZ_CP010945.1"/>
</dbReference>
<dbReference type="EMBL" id="CP010945">
    <property type="protein sequence ID" value="AKV07197.1"/>
    <property type="molecule type" value="Genomic_DNA"/>
</dbReference>
<name>A0A0K1QNF6_PSEFL</name>
<gene>
    <name evidence="1" type="ORF">B723_12565</name>
</gene>
<evidence type="ECO:0000313" key="2">
    <source>
        <dbReference type="Proteomes" id="UP000017175"/>
    </source>
</evidence>
<accession>A0A0K1QNF6</accession>
<dbReference type="AlphaFoldDB" id="A0A0K1QNF6"/>
<sequence>MPPLHSKKRPAKPKPTVDYAAICKNASGVTVQQAFNKLGPINAFEDLLCPPGKLVGPTELAAEQVFHMIEGWRYASAATTAFLNNSQHTALHFAYYAELRAALSLLSWSGIRVKQNSNYYMTDKGVKTPVPQSPTHTAVWGLWQNWVTRSDAQALFSDNIRLTTGVSLSQVLTALQYIRPTQTLKGWGLDLAKIKDDRLARNISSYEAFWMKAPLSKMKPEDLDLVLSLWKLLLPEEAGLVFDGSLISYFVKQALPGMLSQIDALKPAAGLTSIAEAMEIISLEISTNTGLDPEHIARRLDTTKYDTLPFELASAKDTQPKNVMCRAFFLLRLAMLATKSSISLNANKPASEWLSNWFEHAGLWARTDDIDPYDLSVDYSEAIDQFYLTPVSPSALWQAPTLSNTIRLTRPDACMVWNVI</sequence>
<dbReference type="eggNOG" id="ENOG5032UGP">
    <property type="taxonomic scope" value="Bacteria"/>
</dbReference>